<reference evidence="2 3" key="1">
    <citation type="journal article" date="2016" name="Appl. Environ. Microbiol.">
        <title>Function and Phylogeny of Bacterial Butyryl Coenzyme A:Acetate Transferases and Their Diversity in the Proximal Colon of Swine.</title>
        <authorList>
            <person name="Trachsel J."/>
            <person name="Bayles D.O."/>
            <person name="Looft T."/>
            <person name="Levine U.Y."/>
            <person name="Allen H.K."/>
        </authorList>
    </citation>
    <scope>NUCLEOTIDE SEQUENCE [LARGE SCALE GENOMIC DNA]</scope>
    <source>
        <strain evidence="2 3">68-3-10</strain>
    </source>
</reference>
<accession>A0A1Q9JIF3</accession>
<dbReference type="Proteomes" id="UP000187404">
    <property type="component" value="Unassembled WGS sequence"/>
</dbReference>
<dbReference type="PANTHER" id="PTHR33295:SF7">
    <property type="entry name" value="ATPASE"/>
    <property type="match status" value="1"/>
</dbReference>
<dbReference type="Pfam" id="PF13173">
    <property type="entry name" value="AAA_14"/>
    <property type="match status" value="1"/>
</dbReference>
<keyword evidence="3" id="KW-1185">Reference proteome</keyword>
<dbReference type="InterPro" id="IPR041682">
    <property type="entry name" value="AAA_14"/>
</dbReference>
<dbReference type="SUPFAM" id="SSF52540">
    <property type="entry name" value="P-loop containing nucleoside triphosphate hydrolases"/>
    <property type="match status" value="1"/>
</dbReference>
<dbReference type="AlphaFoldDB" id="A0A1Q9JIF3"/>
<protein>
    <recommendedName>
        <fullName evidence="1">AAA domain-containing protein</fullName>
    </recommendedName>
</protein>
<evidence type="ECO:0000313" key="3">
    <source>
        <dbReference type="Proteomes" id="UP000187404"/>
    </source>
</evidence>
<dbReference type="RefSeq" id="WP_075713192.1">
    <property type="nucleotide sequence ID" value="NZ_MJIE01000001.1"/>
</dbReference>
<gene>
    <name evidence="2" type="ORF">BHK98_07975</name>
</gene>
<proteinExistence type="predicted"/>
<dbReference type="PANTHER" id="PTHR33295">
    <property type="entry name" value="ATPASE"/>
    <property type="match status" value="1"/>
</dbReference>
<dbReference type="InterPro" id="IPR027417">
    <property type="entry name" value="P-loop_NTPase"/>
</dbReference>
<sequence>MKEFGECEYDSFVYFNFDEEEELKSIFEKNKNPHRIVEILSLISGKKIVPEDTLIVLDEIQECPEALNSLKYFREDVGEYHIVTAGSLPGTLLATPKSYPVGQVNLLDIFLMTFDKYLAATDISLCSYLTKICLGERICLLRVLIKKEKNFILLSPFALFLRFYV</sequence>
<name>A0A1Q9JIF3_9FIRM</name>
<comment type="caution">
    <text evidence="2">The sequence shown here is derived from an EMBL/GenBank/DDBJ whole genome shotgun (WGS) entry which is preliminary data.</text>
</comment>
<dbReference type="EMBL" id="MJIE01000001">
    <property type="protein sequence ID" value="OLR56002.1"/>
    <property type="molecule type" value="Genomic_DNA"/>
</dbReference>
<evidence type="ECO:0000259" key="1">
    <source>
        <dbReference type="Pfam" id="PF13173"/>
    </source>
</evidence>
<feature type="domain" description="AAA" evidence="1">
    <location>
        <begin position="5"/>
        <end position="118"/>
    </location>
</feature>
<organism evidence="2 3">
    <name type="scientific">Hornefia porci</name>
    <dbReference type="NCBI Taxonomy" id="2652292"/>
    <lineage>
        <taxon>Bacteria</taxon>
        <taxon>Bacillati</taxon>
        <taxon>Bacillota</taxon>
        <taxon>Clostridia</taxon>
        <taxon>Peptostreptococcales</taxon>
        <taxon>Anaerovoracaceae</taxon>
        <taxon>Hornefia</taxon>
    </lineage>
</organism>
<evidence type="ECO:0000313" key="2">
    <source>
        <dbReference type="EMBL" id="OLR56002.1"/>
    </source>
</evidence>
<dbReference type="STRING" id="1261640.BHK98_07975"/>